<dbReference type="Pfam" id="PF03080">
    <property type="entry name" value="Neprosin"/>
    <property type="match status" value="1"/>
</dbReference>
<keyword evidence="3" id="KW-1185">Reference proteome</keyword>
<dbReference type="EMBL" id="LWDX02033909">
    <property type="protein sequence ID" value="OEL26828.1"/>
    <property type="molecule type" value="Genomic_DNA"/>
</dbReference>
<sequence length="78" mass="8527">LKSVGFWTKSVFTNLKDHAGFITWGGYTRSPKGNTSPLIGNGKWHGKNSVFASNEKCYQASTFFDSMFYYGGPGGCTS</sequence>
<comment type="caution">
    <text evidence="2">The sequence shown here is derived from an EMBL/GenBank/DDBJ whole genome shotgun (WGS) entry which is preliminary data.</text>
</comment>
<name>A0A1E5VNX7_9POAL</name>
<protein>
    <recommendedName>
        <fullName evidence="1">Neprosin PEP catalytic domain-containing protein</fullName>
    </recommendedName>
</protein>
<dbReference type="OrthoDB" id="581543at2759"/>
<feature type="domain" description="Neprosin PEP catalytic" evidence="1">
    <location>
        <begin position="3"/>
        <end position="47"/>
    </location>
</feature>
<dbReference type="Proteomes" id="UP000095767">
    <property type="component" value="Unassembled WGS sequence"/>
</dbReference>
<proteinExistence type="predicted"/>
<accession>A0A1E5VNX7</accession>
<dbReference type="STRING" id="888268.A0A1E5VNX7"/>
<reference evidence="2 3" key="1">
    <citation type="submission" date="2016-09" db="EMBL/GenBank/DDBJ databases">
        <title>The draft genome of Dichanthelium oligosanthes: A C3 panicoid grass species.</title>
        <authorList>
            <person name="Studer A.J."/>
            <person name="Schnable J.C."/>
            <person name="Brutnell T.P."/>
        </authorList>
    </citation>
    <scope>NUCLEOTIDE SEQUENCE [LARGE SCALE GENOMIC DNA]</scope>
    <source>
        <strain evidence="3">cv. Kellogg 1175</strain>
        <tissue evidence="2">Leaf</tissue>
    </source>
</reference>
<evidence type="ECO:0000259" key="1">
    <source>
        <dbReference type="Pfam" id="PF03080"/>
    </source>
</evidence>
<evidence type="ECO:0000313" key="3">
    <source>
        <dbReference type="Proteomes" id="UP000095767"/>
    </source>
</evidence>
<dbReference type="InterPro" id="IPR004314">
    <property type="entry name" value="Neprosin"/>
</dbReference>
<gene>
    <name evidence="2" type="ORF">BAE44_0012153</name>
</gene>
<evidence type="ECO:0000313" key="2">
    <source>
        <dbReference type="EMBL" id="OEL26828.1"/>
    </source>
</evidence>
<feature type="non-terminal residue" evidence="2">
    <location>
        <position position="1"/>
    </location>
</feature>
<organism evidence="2 3">
    <name type="scientific">Dichanthelium oligosanthes</name>
    <dbReference type="NCBI Taxonomy" id="888268"/>
    <lineage>
        <taxon>Eukaryota</taxon>
        <taxon>Viridiplantae</taxon>
        <taxon>Streptophyta</taxon>
        <taxon>Embryophyta</taxon>
        <taxon>Tracheophyta</taxon>
        <taxon>Spermatophyta</taxon>
        <taxon>Magnoliopsida</taxon>
        <taxon>Liliopsida</taxon>
        <taxon>Poales</taxon>
        <taxon>Poaceae</taxon>
        <taxon>PACMAD clade</taxon>
        <taxon>Panicoideae</taxon>
        <taxon>Panicodae</taxon>
        <taxon>Paniceae</taxon>
        <taxon>Dichantheliinae</taxon>
        <taxon>Dichanthelium</taxon>
    </lineage>
</organism>
<dbReference type="AlphaFoldDB" id="A0A1E5VNX7"/>